<dbReference type="Proteomes" id="UP000548326">
    <property type="component" value="Unassembled WGS sequence"/>
</dbReference>
<sequence>MKIWRKLLICSVSLIVFFFAEIAINIACGGEGDPYDYYVSFFHNDIQRTQEYKPFYFTSYSFLYDDEEQVSEATLNSIEWAAYLGHGVKTEDVEKAMYNLKYNADSTLYNGYLDGKGPLPDSLKSNTFLQALASNKSALSYYQFAKGVEPVANVKSEYWNPKEMDTKALKEDGEEALSNANTPKDKFIKLRYLYQAQRLLHYGKYYKEAADVYDKYLVNYKTDSHVKGWTLALRAGESRWLGDTVNSAYLFSKIFAAYPERRVQAYRNFNYMRVKTAAVLALAANKNEKAVIHAIDGFNDPALNINPLKEVYEYEPSSDMVGVLLIREINKLEEQYVSTTLTPSPAVSSYYQTMPDSSKNKALAHIKQLESFCQKLSAEKKYPESSLGNLALAYLAWMQKDTKSGLGYLAALNSEKLSSKFNDQKQIIQLLLTAQGIQQYNEVNEATLLPSLKWLDDKVAHEIKNNTAYNLGYYGLSPFAITARNFYQDIMAPAYLKQGDSSKAAIAMLQGDASGSNVTEASSETINYWQNYLHSSALNKIIAWKKTPPANPYLHFLTQKLGRYSNDDLYELLGTAYLREHKYAEAANALKIVNNKKLSAFPTNFYDEKATGSDPFISQMPDYPKLLLNNNEKGYNKRQFAQAMAGFQKQIKADPKNASAYYFTMGTALYNTSTYGNAWYLISYNWSSTDYGRKSLYYYDADYIKTTNAEKYFLKARQLSTNAEFKAKCTFMAAKCRQKQIKLPSYSDYRDYNYTKLQDDEKNYDKAVRRNPYFAELQKSYGKTAYYKLAVNDCSYLRDFLKVSKK</sequence>
<dbReference type="RefSeq" id="WP_183590015.1">
    <property type="nucleotide sequence ID" value="NZ_JACHCA010000026.1"/>
</dbReference>
<dbReference type="InterPro" id="IPR011990">
    <property type="entry name" value="TPR-like_helical_dom_sf"/>
</dbReference>
<evidence type="ECO:0000313" key="2">
    <source>
        <dbReference type="Proteomes" id="UP000548326"/>
    </source>
</evidence>
<protein>
    <recommendedName>
        <fullName evidence="3">Tetratricopeptide repeat-containing protein</fullName>
    </recommendedName>
</protein>
<name>A0A841JK45_9SPHI</name>
<gene>
    <name evidence="1" type="ORF">HDF22_005700</name>
</gene>
<dbReference type="AlphaFoldDB" id="A0A841JK45"/>
<evidence type="ECO:0000313" key="1">
    <source>
        <dbReference type="EMBL" id="MBB6131549.1"/>
    </source>
</evidence>
<dbReference type="SUPFAM" id="SSF48452">
    <property type="entry name" value="TPR-like"/>
    <property type="match status" value="1"/>
</dbReference>
<organism evidence="1 2">
    <name type="scientific">Mucilaginibacter lappiensis</name>
    <dbReference type="NCBI Taxonomy" id="354630"/>
    <lineage>
        <taxon>Bacteria</taxon>
        <taxon>Pseudomonadati</taxon>
        <taxon>Bacteroidota</taxon>
        <taxon>Sphingobacteriia</taxon>
        <taxon>Sphingobacteriales</taxon>
        <taxon>Sphingobacteriaceae</taxon>
        <taxon>Mucilaginibacter</taxon>
    </lineage>
</organism>
<evidence type="ECO:0008006" key="3">
    <source>
        <dbReference type="Google" id="ProtNLM"/>
    </source>
</evidence>
<dbReference type="EMBL" id="JACHCA010000026">
    <property type="protein sequence ID" value="MBB6131549.1"/>
    <property type="molecule type" value="Genomic_DNA"/>
</dbReference>
<comment type="caution">
    <text evidence="1">The sequence shown here is derived from an EMBL/GenBank/DDBJ whole genome shotgun (WGS) entry which is preliminary data.</text>
</comment>
<proteinExistence type="predicted"/>
<accession>A0A841JK45</accession>
<reference evidence="1 2" key="1">
    <citation type="submission" date="2020-08" db="EMBL/GenBank/DDBJ databases">
        <title>Genomic Encyclopedia of Type Strains, Phase IV (KMG-V): Genome sequencing to study the core and pangenomes of soil and plant-associated prokaryotes.</title>
        <authorList>
            <person name="Whitman W."/>
        </authorList>
    </citation>
    <scope>NUCLEOTIDE SEQUENCE [LARGE SCALE GENOMIC DNA]</scope>
    <source>
        <strain evidence="1 2">MP601</strain>
    </source>
</reference>